<name>A0ABS8NLW5_9BACT</name>
<dbReference type="Proteomes" id="UP001430306">
    <property type="component" value="Unassembled WGS sequence"/>
</dbReference>
<gene>
    <name evidence="2" type="ORF">LOC71_19910</name>
</gene>
<keyword evidence="3" id="KW-1185">Reference proteome</keyword>
<dbReference type="RefSeq" id="WP_230276266.1">
    <property type="nucleotide sequence ID" value="NZ_JAJKFW010000056.1"/>
</dbReference>
<accession>A0ABS8NLW5</accession>
<organism evidence="2 3">
    <name type="scientific">Rhodopirellula halodulae</name>
    <dbReference type="NCBI Taxonomy" id="2894198"/>
    <lineage>
        <taxon>Bacteria</taxon>
        <taxon>Pseudomonadati</taxon>
        <taxon>Planctomycetota</taxon>
        <taxon>Planctomycetia</taxon>
        <taxon>Pirellulales</taxon>
        <taxon>Pirellulaceae</taxon>
        <taxon>Rhodopirellula</taxon>
    </lineage>
</organism>
<comment type="caution">
    <text evidence="2">The sequence shown here is derived from an EMBL/GenBank/DDBJ whole genome shotgun (WGS) entry which is preliminary data.</text>
</comment>
<reference evidence="2" key="1">
    <citation type="submission" date="2021-11" db="EMBL/GenBank/DDBJ databases">
        <title>Genome sequence.</title>
        <authorList>
            <person name="Sun Q."/>
        </authorList>
    </citation>
    <scope>NUCLEOTIDE SEQUENCE</scope>
    <source>
        <strain evidence="2">JC740</strain>
    </source>
</reference>
<protein>
    <recommendedName>
        <fullName evidence="4">Tetratricopeptide repeat protein</fullName>
    </recommendedName>
</protein>
<evidence type="ECO:0000313" key="2">
    <source>
        <dbReference type="EMBL" id="MCC9644545.1"/>
    </source>
</evidence>
<evidence type="ECO:0000313" key="3">
    <source>
        <dbReference type="Proteomes" id="UP001430306"/>
    </source>
</evidence>
<keyword evidence="1" id="KW-0732">Signal</keyword>
<sequence>MRYAMLLVLLAAASLNADDWTPPESPDPHAILQEAHADARSKRYEDALAKHVRFHEHALEVEPAMYGVRLSFALAYWHDLAQQYPPALKKLKEVRDAARLEALAGKNVHQSFHDMESINAQLGEQTSTMKVFETLDKEKPKAAERVFSLAESSLIRGKAYKLIGKYLSPEKDFDRICEGYRVDKELAANPQFGERHMDYANESFVNDSTTLVALLVVNDRKEEAEKIAASARKLYDDQSFQAALDRALKGVVPDPWP</sequence>
<dbReference type="EMBL" id="JAJKFW010000056">
    <property type="protein sequence ID" value="MCC9644545.1"/>
    <property type="molecule type" value="Genomic_DNA"/>
</dbReference>
<evidence type="ECO:0008006" key="4">
    <source>
        <dbReference type="Google" id="ProtNLM"/>
    </source>
</evidence>
<feature type="signal peptide" evidence="1">
    <location>
        <begin position="1"/>
        <end position="17"/>
    </location>
</feature>
<proteinExistence type="predicted"/>
<evidence type="ECO:0000256" key="1">
    <source>
        <dbReference type="SAM" id="SignalP"/>
    </source>
</evidence>
<feature type="chain" id="PRO_5047095626" description="Tetratricopeptide repeat protein" evidence="1">
    <location>
        <begin position="18"/>
        <end position="257"/>
    </location>
</feature>